<evidence type="ECO:0000313" key="2">
    <source>
        <dbReference type="Proteomes" id="UP000037069"/>
    </source>
</evidence>
<organism evidence="1 2">
    <name type="scientific">Lucilia cuprina</name>
    <name type="common">Green bottle fly</name>
    <name type="synonym">Australian sheep blowfly</name>
    <dbReference type="NCBI Taxonomy" id="7375"/>
    <lineage>
        <taxon>Eukaryota</taxon>
        <taxon>Metazoa</taxon>
        <taxon>Ecdysozoa</taxon>
        <taxon>Arthropoda</taxon>
        <taxon>Hexapoda</taxon>
        <taxon>Insecta</taxon>
        <taxon>Pterygota</taxon>
        <taxon>Neoptera</taxon>
        <taxon>Endopterygota</taxon>
        <taxon>Diptera</taxon>
        <taxon>Brachycera</taxon>
        <taxon>Muscomorpha</taxon>
        <taxon>Oestroidea</taxon>
        <taxon>Calliphoridae</taxon>
        <taxon>Luciliinae</taxon>
        <taxon>Lucilia</taxon>
    </lineage>
</organism>
<gene>
    <name evidence="1" type="ORF">FF38_06710</name>
</gene>
<keyword evidence="2" id="KW-1185">Reference proteome</keyword>
<name>A0A0L0C1M0_LUCCU</name>
<evidence type="ECO:0000313" key="1">
    <source>
        <dbReference type="EMBL" id="KNC26190.1"/>
    </source>
</evidence>
<reference evidence="1 2" key="1">
    <citation type="journal article" date="2015" name="Nat. Commun.">
        <title>Lucilia cuprina genome unlocks parasitic fly biology to underpin future interventions.</title>
        <authorList>
            <person name="Anstead C.A."/>
            <person name="Korhonen P.K."/>
            <person name="Young N.D."/>
            <person name="Hall R.S."/>
            <person name="Jex A.R."/>
            <person name="Murali S.C."/>
            <person name="Hughes D.S."/>
            <person name="Lee S.F."/>
            <person name="Perry T."/>
            <person name="Stroehlein A.J."/>
            <person name="Ansell B.R."/>
            <person name="Breugelmans B."/>
            <person name="Hofmann A."/>
            <person name="Qu J."/>
            <person name="Dugan S."/>
            <person name="Lee S.L."/>
            <person name="Chao H."/>
            <person name="Dinh H."/>
            <person name="Han Y."/>
            <person name="Doddapaneni H.V."/>
            <person name="Worley K.C."/>
            <person name="Muzny D.M."/>
            <person name="Ioannidis P."/>
            <person name="Waterhouse R.M."/>
            <person name="Zdobnov E.M."/>
            <person name="James P.J."/>
            <person name="Bagnall N.H."/>
            <person name="Kotze A.C."/>
            <person name="Gibbs R.A."/>
            <person name="Richards S."/>
            <person name="Batterham P."/>
            <person name="Gasser R.B."/>
        </authorList>
    </citation>
    <scope>NUCLEOTIDE SEQUENCE [LARGE SCALE GENOMIC DNA]</scope>
    <source>
        <strain evidence="1 2">LS</strain>
        <tissue evidence="1">Full body</tissue>
    </source>
</reference>
<sequence length="155" mass="18092">MSNKIVCKYFRTQEVVVPVLTYNKWYRKVAVVVNLNSKFCEYKTSGRMNIIEWNKNLSYDQQEEYLFQLPQAPFCTSSTFFLKGAKVTTILEIMELYYSGCALSLPSMWEEKCLFTVRSYQLVIKVLCEDMVLLLKTFSLPLASVVVTRYNTIII</sequence>
<proteinExistence type="predicted"/>
<accession>A0A0L0C1M0</accession>
<comment type="caution">
    <text evidence="1">The sequence shown here is derived from an EMBL/GenBank/DDBJ whole genome shotgun (WGS) entry which is preliminary data.</text>
</comment>
<dbReference type="Proteomes" id="UP000037069">
    <property type="component" value="Unassembled WGS sequence"/>
</dbReference>
<dbReference type="AlphaFoldDB" id="A0A0L0C1M0"/>
<dbReference type="EMBL" id="JRES01001007">
    <property type="protein sequence ID" value="KNC26190.1"/>
    <property type="molecule type" value="Genomic_DNA"/>
</dbReference>
<protein>
    <submittedName>
        <fullName evidence="1">Uncharacterized protein</fullName>
    </submittedName>
</protein>